<dbReference type="GO" id="GO:0004334">
    <property type="term" value="F:fumarylacetoacetase activity"/>
    <property type="evidence" value="ECO:0007669"/>
    <property type="project" value="UniProtKB-EC"/>
</dbReference>
<evidence type="ECO:0000256" key="14">
    <source>
        <dbReference type="SAM" id="MobiDB-lite"/>
    </source>
</evidence>
<sequence>MTTAAEAYSRPGFGTENLPYGSFSTPNSDRRALGVRLGERVVDLAGLASAPGLPAPSNAARAAIDAPNLDALLAAGHTVWTDTRAWILEVLAAQGSGEAVAAVSHVLADVTLHLPFTVADYVDGYASEHHAANIGKMFRPDQPPLLPNWKHLPVGYHGRSGTIGVSGMPIRRPKGLRPEPGGSPSFGPSRRLDIEAELGFVLGGAAPEGEIALVDAPDHLFGVVILNDWSARDIQNYEYVPLGPYLGKSFASSISPWVVPVDALKAGRVSAPNRDTGLEAYLDDTGLPPWGLDVTLEVLVDGVPVSYPPAKGLYWTAPQMIAHMTVNGAALRPGDFIGSGTISGPEPTQRGSFMELSWGGAEPFALPDGRTMSFLEDGQSIVIRATAPAADGGTIDFGEVEGTILPATLRPR</sequence>
<evidence type="ECO:0000256" key="2">
    <source>
        <dbReference type="ARBA" id="ARBA00001946"/>
    </source>
</evidence>
<feature type="domain" description="Fumarylacetoacetase N-terminal" evidence="16">
    <location>
        <begin position="16"/>
        <end position="115"/>
    </location>
</feature>
<evidence type="ECO:0000256" key="10">
    <source>
        <dbReference type="ARBA" id="ARBA00023232"/>
    </source>
</evidence>
<dbReference type="InterPro" id="IPR036663">
    <property type="entry name" value="Fumarylacetoacetase_C_sf"/>
</dbReference>
<evidence type="ECO:0000256" key="13">
    <source>
        <dbReference type="PIRSR" id="PIRSR605959-3"/>
    </source>
</evidence>
<dbReference type="Pfam" id="PF09298">
    <property type="entry name" value="FAA_hydrolase_N"/>
    <property type="match status" value="1"/>
</dbReference>
<dbReference type="EMBL" id="CP047898">
    <property type="protein sequence ID" value="QHK18554.1"/>
    <property type="molecule type" value="Genomic_DNA"/>
</dbReference>
<feature type="binding site" evidence="12">
    <location>
        <position position="125"/>
    </location>
    <ligand>
        <name>substrate</name>
    </ligand>
</feature>
<keyword evidence="8 13" id="KW-0460">Magnesium</keyword>
<keyword evidence="5 13" id="KW-0479">Metal-binding</keyword>
<dbReference type="GO" id="GO:1902000">
    <property type="term" value="P:homogentisate catabolic process"/>
    <property type="evidence" value="ECO:0007669"/>
    <property type="project" value="TreeGrafter"/>
</dbReference>
<dbReference type="InterPro" id="IPR036462">
    <property type="entry name" value="Fumarylacetoacetase_N_sf"/>
</dbReference>
<feature type="binding site" evidence="13">
    <location>
        <position position="195"/>
    </location>
    <ligand>
        <name>Ca(2+)</name>
        <dbReference type="ChEBI" id="CHEBI:29108"/>
    </ligand>
</feature>
<feature type="region of interest" description="Disordered" evidence="14">
    <location>
        <begin position="167"/>
        <end position="187"/>
    </location>
</feature>
<evidence type="ECO:0000259" key="15">
    <source>
        <dbReference type="Pfam" id="PF01557"/>
    </source>
</evidence>
<evidence type="ECO:0000313" key="18">
    <source>
        <dbReference type="Proteomes" id="UP000464186"/>
    </source>
</evidence>
<feature type="binding site" evidence="13">
    <location>
        <position position="228"/>
    </location>
    <ligand>
        <name>Ca(2+)</name>
        <dbReference type="ChEBI" id="CHEBI:29108"/>
    </ligand>
</feature>
<dbReference type="EC" id="3.7.1.2" evidence="4"/>
<dbReference type="NCBIfam" id="TIGR01266">
    <property type="entry name" value="fum_ac_acetase"/>
    <property type="match status" value="1"/>
</dbReference>
<dbReference type="SUPFAM" id="SSF56529">
    <property type="entry name" value="FAH"/>
    <property type="match status" value="1"/>
</dbReference>
<gene>
    <name evidence="17" type="primary">fahA</name>
    <name evidence="17" type="ORF">GU243_00760</name>
</gene>
<keyword evidence="18" id="KW-1185">Reference proteome</keyword>
<feature type="binding site" evidence="12">
    <location>
        <position position="239"/>
    </location>
    <ligand>
        <name>substrate</name>
    </ligand>
</feature>
<keyword evidence="9" id="KW-0828">Tyrosine catabolism</keyword>
<evidence type="ECO:0000256" key="1">
    <source>
        <dbReference type="ARBA" id="ARBA00001913"/>
    </source>
</evidence>
<evidence type="ECO:0000256" key="11">
    <source>
        <dbReference type="PIRSR" id="PIRSR605959-1"/>
    </source>
</evidence>
<protein>
    <recommendedName>
        <fullName evidence="4">fumarylacetoacetase</fullName>
        <ecNumber evidence="4">3.7.1.2</ecNumber>
    </recommendedName>
</protein>
<feature type="binding site" evidence="13">
    <location>
        <position position="228"/>
    </location>
    <ligand>
        <name>Mg(2+)</name>
        <dbReference type="ChEBI" id="CHEBI:18420"/>
    </ligand>
</feature>
<feature type="binding site" evidence="13">
    <location>
        <position position="123"/>
    </location>
    <ligand>
        <name>Ca(2+)</name>
        <dbReference type="ChEBI" id="CHEBI:29108"/>
    </ligand>
</feature>
<feature type="active site" description="Proton acceptor" evidence="11">
    <location>
        <position position="130"/>
    </location>
</feature>
<evidence type="ECO:0000313" key="17">
    <source>
        <dbReference type="EMBL" id="QHK18554.1"/>
    </source>
</evidence>
<dbReference type="Gene3D" id="3.90.850.10">
    <property type="entry name" value="Fumarylacetoacetase-like, C-terminal domain"/>
    <property type="match status" value="1"/>
</dbReference>
<proteinExistence type="predicted"/>
<dbReference type="GO" id="GO:0006559">
    <property type="term" value="P:L-phenylalanine catabolic process"/>
    <property type="evidence" value="ECO:0007669"/>
    <property type="project" value="UniProtKB-UniPathway"/>
</dbReference>
<dbReference type="Pfam" id="PF01557">
    <property type="entry name" value="FAA_hydrolase"/>
    <property type="match status" value="1"/>
</dbReference>
<evidence type="ECO:0000256" key="6">
    <source>
        <dbReference type="ARBA" id="ARBA00022801"/>
    </source>
</evidence>
<dbReference type="InterPro" id="IPR015377">
    <property type="entry name" value="Fumarylacetoacetase_N"/>
</dbReference>
<evidence type="ECO:0000256" key="7">
    <source>
        <dbReference type="ARBA" id="ARBA00022837"/>
    </source>
</evidence>
<dbReference type="InterPro" id="IPR005959">
    <property type="entry name" value="Fumarylacetoacetase"/>
</dbReference>
<feature type="binding site" evidence="13">
    <location>
        <position position="248"/>
    </location>
    <ligand>
        <name>Mg(2+)</name>
        <dbReference type="ChEBI" id="CHEBI:18420"/>
    </ligand>
</feature>
<dbReference type="SUPFAM" id="SSF63433">
    <property type="entry name" value="Fumarylacetoacetate hydrolase, FAH, N-terminal domain"/>
    <property type="match status" value="1"/>
</dbReference>
<dbReference type="Proteomes" id="UP000464186">
    <property type="component" value="Chromosome"/>
</dbReference>
<dbReference type="AlphaFoldDB" id="A0A6P1NJA6"/>
<reference evidence="17 18" key="1">
    <citation type="submission" date="2020-01" db="EMBL/GenBank/DDBJ databases">
        <title>Pseudarthrobacter psychrotolerans sp. nov., isolated from antarctic soil.</title>
        <authorList>
            <person name="Shin Y."/>
            <person name="Park W."/>
        </authorList>
    </citation>
    <scope>NUCLEOTIDE SEQUENCE [LARGE SCALE GENOMIC DNA]</scope>
    <source>
        <strain evidence="17 18">YJ56</strain>
    </source>
</reference>
<evidence type="ECO:0000256" key="12">
    <source>
        <dbReference type="PIRSR" id="PIRSR605959-2"/>
    </source>
</evidence>
<comment type="pathway">
    <text evidence="3">Amino-acid degradation; L-phenylalanine degradation; acetoacetate and fumarate from L-phenylalanine: step 6/6.</text>
</comment>
<dbReference type="PANTHER" id="PTHR43069:SF2">
    <property type="entry name" value="FUMARYLACETOACETASE"/>
    <property type="match status" value="1"/>
</dbReference>
<dbReference type="GO" id="GO:0006572">
    <property type="term" value="P:L-tyrosine catabolic process"/>
    <property type="evidence" value="ECO:0007669"/>
    <property type="project" value="UniProtKB-KW"/>
</dbReference>
<dbReference type="PANTHER" id="PTHR43069">
    <property type="entry name" value="FUMARYLACETOACETASE"/>
    <property type="match status" value="1"/>
</dbReference>
<evidence type="ECO:0000256" key="4">
    <source>
        <dbReference type="ARBA" id="ARBA00012094"/>
    </source>
</evidence>
<accession>A0A6P1NJA6</accession>
<evidence type="ECO:0000256" key="8">
    <source>
        <dbReference type="ARBA" id="ARBA00022842"/>
    </source>
</evidence>
<dbReference type="InterPro" id="IPR011234">
    <property type="entry name" value="Fumarylacetoacetase-like_C"/>
</dbReference>
<evidence type="ECO:0000256" key="9">
    <source>
        <dbReference type="ARBA" id="ARBA00022878"/>
    </source>
</evidence>
<feature type="domain" description="Fumarylacetoacetase-like C-terminal" evidence="15">
    <location>
        <begin position="122"/>
        <end position="395"/>
    </location>
</feature>
<feature type="binding site" evidence="13">
    <location>
        <position position="252"/>
    </location>
    <ligand>
        <name>Mg(2+)</name>
        <dbReference type="ChEBI" id="CHEBI:18420"/>
    </ligand>
</feature>
<comment type="cofactor">
    <cofactor evidence="2 13">
        <name>Mg(2+)</name>
        <dbReference type="ChEBI" id="CHEBI:18420"/>
    </cofactor>
</comment>
<dbReference type="KEGG" id="psey:GU243_00760"/>
<keyword evidence="6 17" id="KW-0378">Hydrolase</keyword>
<organism evidence="17 18">
    <name type="scientific">Pseudarthrobacter psychrotolerans</name>
    <dbReference type="NCBI Taxonomy" id="2697569"/>
    <lineage>
        <taxon>Bacteria</taxon>
        <taxon>Bacillati</taxon>
        <taxon>Actinomycetota</taxon>
        <taxon>Actinomycetes</taxon>
        <taxon>Micrococcales</taxon>
        <taxon>Micrococcaceae</taxon>
        <taxon>Pseudarthrobacter</taxon>
    </lineage>
</organism>
<name>A0A6P1NJA6_9MICC</name>
<feature type="binding site" evidence="12">
    <location>
        <position position="139"/>
    </location>
    <ligand>
        <name>substrate</name>
    </ligand>
</feature>
<keyword evidence="10" id="KW-0585">Phenylalanine catabolism</keyword>
<feature type="binding site" evidence="12">
    <location>
        <position position="341"/>
    </location>
    <ligand>
        <name>substrate</name>
    </ligand>
</feature>
<dbReference type="UniPathway" id="UPA00139">
    <property type="reaction ID" value="UER00341"/>
</dbReference>
<feature type="compositionally biased region" description="Low complexity" evidence="14">
    <location>
        <begin position="178"/>
        <end position="187"/>
    </location>
</feature>
<dbReference type="GO" id="GO:0046872">
    <property type="term" value="F:metal ion binding"/>
    <property type="evidence" value="ECO:0007669"/>
    <property type="project" value="UniProtKB-KW"/>
</dbReference>
<evidence type="ECO:0000256" key="3">
    <source>
        <dbReference type="ARBA" id="ARBA00004782"/>
    </source>
</evidence>
<comment type="cofactor">
    <cofactor evidence="1 13">
        <name>Ca(2+)</name>
        <dbReference type="ChEBI" id="CHEBI:29108"/>
    </cofactor>
</comment>
<feature type="binding site" evidence="13">
    <location>
        <position position="197"/>
    </location>
    <ligand>
        <name>Ca(2+)</name>
        <dbReference type="ChEBI" id="CHEBI:29108"/>
    </ligand>
</feature>
<evidence type="ECO:0000259" key="16">
    <source>
        <dbReference type="Pfam" id="PF09298"/>
    </source>
</evidence>
<keyword evidence="7 13" id="KW-0106">Calcium</keyword>
<feature type="binding site" evidence="12">
    <location>
        <position position="235"/>
    </location>
    <ligand>
        <name>substrate</name>
    </ligand>
</feature>
<evidence type="ECO:0000256" key="5">
    <source>
        <dbReference type="ARBA" id="ARBA00022723"/>
    </source>
</evidence>
<dbReference type="Gene3D" id="2.30.30.230">
    <property type="entry name" value="Fumarylacetoacetase, N-terminal domain"/>
    <property type="match status" value="1"/>
</dbReference>